<protein>
    <submittedName>
        <fullName evidence="1">Uncharacterized protein</fullName>
    </submittedName>
</protein>
<gene>
    <name evidence="1" type="ORF">AB5J55_22330</name>
</gene>
<proteinExistence type="predicted"/>
<organism evidence="1">
    <name type="scientific">Streptomyces sp. R11</name>
    <dbReference type="NCBI Taxonomy" id="3238625"/>
    <lineage>
        <taxon>Bacteria</taxon>
        <taxon>Bacillati</taxon>
        <taxon>Actinomycetota</taxon>
        <taxon>Actinomycetes</taxon>
        <taxon>Kitasatosporales</taxon>
        <taxon>Streptomycetaceae</taxon>
        <taxon>Streptomyces</taxon>
    </lineage>
</organism>
<dbReference type="RefSeq" id="WP_369272365.1">
    <property type="nucleotide sequence ID" value="NZ_CP163432.1"/>
</dbReference>
<accession>A0AB39N1T9</accession>
<evidence type="ECO:0000313" key="1">
    <source>
        <dbReference type="EMBL" id="XDQ12179.1"/>
    </source>
</evidence>
<sequence length="108" mass="12057">MSAARYRYAVFLTEDDWTSAVRGWGKRVERFSAAARRAQVERIRYAIYEAEGDCIPDGDEVRHALYLTEADYNAFMEGATHPKYGAPSDPARRILGELLTAAGDATPL</sequence>
<dbReference type="AlphaFoldDB" id="A0AB39N1T9"/>
<name>A0AB39N1T9_9ACTN</name>
<dbReference type="EMBL" id="CP163432">
    <property type="protein sequence ID" value="XDQ12179.1"/>
    <property type="molecule type" value="Genomic_DNA"/>
</dbReference>
<reference evidence="1" key="1">
    <citation type="submission" date="2024-07" db="EMBL/GenBank/DDBJ databases">
        <authorList>
            <person name="Yu S.T."/>
        </authorList>
    </citation>
    <scope>NUCLEOTIDE SEQUENCE</scope>
    <source>
        <strain evidence="1">R11</strain>
    </source>
</reference>